<dbReference type="EMBL" id="VFQC01000001">
    <property type="protein sequence ID" value="TQN31620.1"/>
    <property type="molecule type" value="Genomic_DNA"/>
</dbReference>
<dbReference type="OrthoDB" id="5422338at2"/>
<dbReference type="PRINTS" id="PR00111">
    <property type="entry name" value="ABHYDROLASE"/>
</dbReference>
<dbReference type="InterPro" id="IPR050471">
    <property type="entry name" value="AB_hydrolase"/>
</dbReference>
<dbReference type="Gene3D" id="3.40.50.1820">
    <property type="entry name" value="alpha/beta hydrolase"/>
    <property type="match status" value="1"/>
</dbReference>
<protein>
    <submittedName>
        <fullName evidence="2">Pimeloyl-ACP methyl ester carboxylesterase</fullName>
    </submittedName>
</protein>
<dbReference type="PANTHER" id="PTHR43433">
    <property type="entry name" value="HYDROLASE, ALPHA/BETA FOLD FAMILY PROTEIN"/>
    <property type="match status" value="1"/>
</dbReference>
<evidence type="ECO:0000313" key="3">
    <source>
        <dbReference type="Proteomes" id="UP000317422"/>
    </source>
</evidence>
<organism evidence="2 3">
    <name type="scientific">Haloactinospora alba</name>
    <dbReference type="NCBI Taxonomy" id="405555"/>
    <lineage>
        <taxon>Bacteria</taxon>
        <taxon>Bacillati</taxon>
        <taxon>Actinomycetota</taxon>
        <taxon>Actinomycetes</taxon>
        <taxon>Streptosporangiales</taxon>
        <taxon>Nocardiopsidaceae</taxon>
        <taxon>Haloactinospora</taxon>
    </lineage>
</organism>
<comment type="caution">
    <text evidence="2">The sequence shown here is derived from an EMBL/GenBank/DDBJ whole genome shotgun (WGS) entry which is preliminary data.</text>
</comment>
<gene>
    <name evidence="2" type="ORF">FHX37_1528</name>
</gene>
<dbReference type="Pfam" id="PF12697">
    <property type="entry name" value="Abhydrolase_6"/>
    <property type="match status" value="1"/>
</dbReference>
<proteinExistence type="predicted"/>
<dbReference type="Proteomes" id="UP000317422">
    <property type="component" value="Unassembled WGS sequence"/>
</dbReference>
<evidence type="ECO:0000259" key="1">
    <source>
        <dbReference type="Pfam" id="PF12697"/>
    </source>
</evidence>
<accession>A0A543NIP1</accession>
<evidence type="ECO:0000313" key="2">
    <source>
        <dbReference type="EMBL" id="TQN31620.1"/>
    </source>
</evidence>
<reference evidence="2 3" key="1">
    <citation type="submission" date="2019-06" db="EMBL/GenBank/DDBJ databases">
        <title>Sequencing the genomes of 1000 actinobacteria strains.</title>
        <authorList>
            <person name="Klenk H.-P."/>
        </authorList>
    </citation>
    <scope>NUCLEOTIDE SEQUENCE [LARGE SCALE GENOMIC DNA]</scope>
    <source>
        <strain evidence="2 3">DSM 45015</strain>
    </source>
</reference>
<dbReference type="PANTHER" id="PTHR43433:SF5">
    <property type="entry name" value="AB HYDROLASE-1 DOMAIN-CONTAINING PROTEIN"/>
    <property type="match status" value="1"/>
</dbReference>
<keyword evidence="3" id="KW-1185">Reference proteome</keyword>
<dbReference type="RefSeq" id="WP_141923082.1">
    <property type="nucleotide sequence ID" value="NZ_VFQC01000001.1"/>
</dbReference>
<dbReference type="InterPro" id="IPR000073">
    <property type="entry name" value="AB_hydrolase_1"/>
</dbReference>
<name>A0A543NIP1_9ACTN</name>
<dbReference type="AlphaFoldDB" id="A0A543NIP1"/>
<dbReference type="InterPro" id="IPR029058">
    <property type="entry name" value="AB_hydrolase_fold"/>
</dbReference>
<sequence>MPTTNHHETSVTSADGTRLHVEVHGPDNAPTLVLSHGWTCAVPFWAPVTQALSSHLRVVLYDQRGHGRSDLPPRSGYSTTALADDLCAVLQATVPSGTKAVIGGHSMGGMTIMAAAQRTQLRERAAAVLLASTGSADLTERARVLPGSHRWPKIGGLGHRLVLGAPLPLGPVTPLSRAALRYMTMTPEASPTAVDVCARLVHSCPTTSRAAWGGVMSELNLDTGVQALDMPTIVLTGTADKLTPLPHAHRMAGMLPDCREVVEIPNVGHMTPMEVPNRVSSVLSELAATHLDATPPATDGKQKA</sequence>
<dbReference type="SUPFAM" id="SSF53474">
    <property type="entry name" value="alpha/beta-Hydrolases"/>
    <property type="match status" value="1"/>
</dbReference>
<feature type="domain" description="AB hydrolase-1" evidence="1">
    <location>
        <begin position="32"/>
        <end position="279"/>
    </location>
</feature>
<dbReference type="GO" id="GO:0003824">
    <property type="term" value="F:catalytic activity"/>
    <property type="evidence" value="ECO:0007669"/>
    <property type="project" value="UniProtKB-ARBA"/>
</dbReference>